<feature type="compositionally biased region" description="Basic and acidic residues" evidence="1">
    <location>
        <begin position="49"/>
        <end position="58"/>
    </location>
</feature>
<gene>
    <name evidence="2" type="ORF">EJ06DRAFT_257667</name>
</gene>
<feature type="region of interest" description="Disordered" evidence="1">
    <location>
        <begin position="47"/>
        <end position="84"/>
    </location>
</feature>
<sequence>MRGGRRSVNRISRVGRCAKAAGGRQPEAAFLDRELASRCTCSCGIRGRAGSEGRDRPARGGGVRPTRPGLEGAGAGVERPGAHSEALSVFEPSAPGCAAALPQMGFGPFRPVWG</sequence>
<proteinExistence type="predicted"/>
<dbReference type="AlphaFoldDB" id="A0A6G1HJ40"/>
<accession>A0A6G1HJ40</accession>
<dbReference type="EMBL" id="ML996710">
    <property type="protein sequence ID" value="KAF2395879.1"/>
    <property type="molecule type" value="Genomic_DNA"/>
</dbReference>
<keyword evidence="3" id="KW-1185">Reference proteome</keyword>
<protein>
    <submittedName>
        <fullName evidence="2">Uncharacterized protein</fullName>
    </submittedName>
</protein>
<evidence type="ECO:0000313" key="2">
    <source>
        <dbReference type="EMBL" id="KAF2395879.1"/>
    </source>
</evidence>
<dbReference type="Proteomes" id="UP000799640">
    <property type="component" value="Unassembled WGS sequence"/>
</dbReference>
<organism evidence="2 3">
    <name type="scientific">Trichodelitschia bisporula</name>
    <dbReference type="NCBI Taxonomy" id="703511"/>
    <lineage>
        <taxon>Eukaryota</taxon>
        <taxon>Fungi</taxon>
        <taxon>Dikarya</taxon>
        <taxon>Ascomycota</taxon>
        <taxon>Pezizomycotina</taxon>
        <taxon>Dothideomycetes</taxon>
        <taxon>Dothideomycetes incertae sedis</taxon>
        <taxon>Phaeotrichales</taxon>
        <taxon>Phaeotrichaceae</taxon>
        <taxon>Trichodelitschia</taxon>
    </lineage>
</organism>
<evidence type="ECO:0000256" key="1">
    <source>
        <dbReference type="SAM" id="MobiDB-lite"/>
    </source>
</evidence>
<evidence type="ECO:0000313" key="3">
    <source>
        <dbReference type="Proteomes" id="UP000799640"/>
    </source>
</evidence>
<reference evidence="2" key="1">
    <citation type="journal article" date="2020" name="Stud. Mycol.">
        <title>101 Dothideomycetes genomes: a test case for predicting lifestyles and emergence of pathogens.</title>
        <authorList>
            <person name="Haridas S."/>
            <person name="Albert R."/>
            <person name="Binder M."/>
            <person name="Bloem J."/>
            <person name="Labutti K."/>
            <person name="Salamov A."/>
            <person name="Andreopoulos B."/>
            <person name="Baker S."/>
            <person name="Barry K."/>
            <person name="Bills G."/>
            <person name="Bluhm B."/>
            <person name="Cannon C."/>
            <person name="Castanera R."/>
            <person name="Culley D."/>
            <person name="Daum C."/>
            <person name="Ezra D."/>
            <person name="Gonzalez J."/>
            <person name="Henrissat B."/>
            <person name="Kuo A."/>
            <person name="Liang C."/>
            <person name="Lipzen A."/>
            <person name="Lutzoni F."/>
            <person name="Magnuson J."/>
            <person name="Mondo S."/>
            <person name="Nolan M."/>
            <person name="Ohm R."/>
            <person name="Pangilinan J."/>
            <person name="Park H.-J."/>
            <person name="Ramirez L."/>
            <person name="Alfaro M."/>
            <person name="Sun H."/>
            <person name="Tritt A."/>
            <person name="Yoshinaga Y."/>
            <person name="Zwiers L.-H."/>
            <person name="Turgeon B."/>
            <person name="Goodwin S."/>
            <person name="Spatafora J."/>
            <person name="Crous P."/>
            <person name="Grigoriev I."/>
        </authorList>
    </citation>
    <scope>NUCLEOTIDE SEQUENCE</scope>
    <source>
        <strain evidence="2">CBS 262.69</strain>
    </source>
</reference>
<name>A0A6G1HJ40_9PEZI</name>